<evidence type="ECO:0000256" key="1">
    <source>
        <dbReference type="SAM" id="MobiDB-lite"/>
    </source>
</evidence>
<sequence length="300" mass="35274">MSDARRLKPSPSAGEPIAGSARDGMLFAPESLTPLAFTPVYHTLTEPQRLGYNRVHGLYFLEQIIFFEQVMARPTLEWLIRNSPTPQLSREAEHFLQEEDAHSSWFRGLLRDIAPEQYAHGDFRLLDMGSLTHRLMRLPGSSVRFFPAMLWLQLIFEERALYFGRAFVSCGRALDPRFQAVHRQHLEDEPAHIRRDVLFLEWLWPGAPLWLRRVNVRALVWLMREFFLLPKRSGLRVVDTWLREFPELTPRKREFHDAMRALESDDAYLRTLYPKTGFPRTRQLIARWPELAALDDFFTD</sequence>
<reference evidence="2 3" key="1">
    <citation type="submission" date="2018-06" db="EMBL/GenBank/DDBJ databases">
        <title>Genomic Encyclopedia of Type Strains, Phase IV (KMG-IV): sequencing the most valuable type-strain genomes for metagenomic binning, comparative biology and taxonomic classification.</title>
        <authorList>
            <person name="Goeker M."/>
        </authorList>
    </citation>
    <scope>NUCLEOTIDE SEQUENCE [LARGE SCALE GENOMIC DNA]</scope>
    <source>
        <strain evidence="2 3">DSM 25532</strain>
    </source>
</reference>
<dbReference type="OrthoDB" id="5288910at2"/>
<keyword evidence="3" id="KW-1185">Reference proteome</keyword>
<evidence type="ECO:0000313" key="3">
    <source>
        <dbReference type="Proteomes" id="UP000253426"/>
    </source>
</evidence>
<accession>A0A366HVS9</accession>
<dbReference type="Pfam" id="PF11583">
    <property type="entry name" value="AurF"/>
    <property type="match status" value="1"/>
</dbReference>
<dbReference type="RefSeq" id="WP_113956891.1">
    <property type="nucleotide sequence ID" value="NZ_QNRR01000001.1"/>
</dbReference>
<evidence type="ECO:0000313" key="2">
    <source>
        <dbReference type="EMBL" id="RBP48010.1"/>
    </source>
</evidence>
<comment type="caution">
    <text evidence="2">The sequence shown here is derived from an EMBL/GenBank/DDBJ whole genome shotgun (WGS) entry which is preliminary data.</text>
</comment>
<feature type="region of interest" description="Disordered" evidence="1">
    <location>
        <begin position="1"/>
        <end position="20"/>
    </location>
</feature>
<dbReference type="AlphaFoldDB" id="A0A366HVS9"/>
<dbReference type="Gene3D" id="1.10.620.20">
    <property type="entry name" value="Ribonucleotide Reductase, subunit A"/>
    <property type="match status" value="1"/>
</dbReference>
<dbReference type="GO" id="GO:0016491">
    <property type="term" value="F:oxidoreductase activity"/>
    <property type="evidence" value="ECO:0007669"/>
    <property type="project" value="InterPro"/>
</dbReference>
<dbReference type="EMBL" id="QNRR01000001">
    <property type="protein sequence ID" value="RBP48010.1"/>
    <property type="molecule type" value="Genomic_DNA"/>
</dbReference>
<dbReference type="InterPro" id="IPR025859">
    <property type="entry name" value="AurF/CmlI"/>
</dbReference>
<dbReference type="InterPro" id="IPR012348">
    <property type="entry name" value="RNR-like"/>
</dbReference>
<protein>
    <submittedName>
        <fullName evidence="2">Para-aminobenzoate N-oxygenase AurF</fullName>
    </submittedName>
</protein>
<organism evidence="2 3">
    <name type="scientific">Roseimicrobium gellanilyticum</name>
    <dbReference type="NCBI Taxonomy" id="748857"/>
    <lineage>
        <taxon>Bacteria</taxon>
        <taxon>Pseudomonadati</taxon>
        <taxon>Verrucomicrobiota</taxon>
        <taxon>Verrucomicrobiia</taxon>
        <taxon>Verrucomicrobiales</taxon>
        <taxon>Verrucomicrobiaceae</taxon>
        <taxon>Roseimicrobium</taxon>
    </lineage>
</organism>
<name>A0A366HVS9_9BACT</name>
<dbReference type="Proteomes" id="UP000253426">
    <property type="component" value="Unassembled WGS sequence"/>
</dbReference>
<proteinExistence type="predicted"/>
<gene>
    <name evidence="2" type="ORF">DES53_101810</name>
</gene>